<comment type="cofactor">
    <cofactor evidence="3">
        <name>Mg(2+)</name>
        <dbReference type="ChEBI" id="CHEBI:18420"/>
    </cofactor>
</comment>
<keyword evidence="15" id="KW-0902">Two-component regulatory system</keyword>
<dbReference type="SUPFAM" id="SSF158472">
    <property type="entry name" value="HAMP domain-like"/>
    <property type="match status" value="1"/>
</dbReference>
<comment type="cofactor">
    <cofactor evidence="2">
        <name>Mn(2+)</name>
        <dbReference type="ChEBI" id="CHEBI:29035"/>
    </cofactor>
</comment>
<dbReference type="InterPro" id="IPR050980">
    <property type="entry name" value="2C_sensor_his_kinase"/>
</dbReference>
<keyword evidence="9" id="KW-0547">Nucleotide-binding</keyword>
<dbReference type="CDD" id="cd06225">
    <property type="entry name" value="HAMP"/>
    <property type="match status" value="1"/>
</dbReference>
<evidence type="ECO:0000256" key="6">
    <source>
        <dbReference type="ARBA" id="ARBA00022475"/>
    </source>
</evidence>
<evidence type="ECO:0000256" key="10">
    <source>
        <dbReference type="ARBA" id="ARBA00022777"/>
    </source>
</evidence>
<feature type="domain" description="HAMP" evidence="24">
    <location>
        <begin position="198"/>
        <end position="250"/>
    </location>
</feature>
<comment type="catalytic activity">
    <reaction evidence="1">
        <text>ATP + protein L-histidine = ADP + protein N-phospho-L-histidine.</text>
        <dbReference type="EC" id="2.7.13.3"/>
    </reaction>
</comment>
<dbReference type="SMART" id="SM00387">
    <property type="entry name" value="HATPase_c"/>
    <property type="match status" value="1"/>
</dbReference>
<keyword evidence="11" id="KW-0378">Hydrolase</keyword>
<evidence type="ECO:0000259" key="24">
    <source>
        <dbReference type="PROSITE" id="PS50885"/>
    </source>
</evidence>
<evidence type="ECO:0000256" key="13">
    <source>
        <dbReference type="ARBA" id="ARBA00022842"/>
    </source>
</evidence>
<dbReference type="GO" id="GO:0000155">
    <property type="term" value="F:phosphorelay sensor kinase activity"/>
    <property type="evidence" value="ECO:0007669"/>
    <property type="project" value="InterPro"/>
</dbReference>
<evidence type="ECO:0000256" key="2">
    <source>
        <dbReference type="ARBA" id="ARBA00001936"/>
    </source>
</evidence>
<evidence type="ECO:0000256" key="3">
    <source>
        <dbReference type="ARBA" id="ARBA00001946"/>
    </source>
</evidence>
<evidence type="ECO:0000256" key="12">
    <source>
        <dbReference type="ARBA" id="ARBA00022840"/>
    </source>
</evidence>
<accession>A0A4S3L078</accession>
<keyword evidence="17" id="KW-0843">Virulence</keyword>
<keyword evidence="7" id="KW-0597">Phosphoprotein</keyword>
<comment type="caution">
    <text evidence="25">The sequence shown here is derived from an EMBL/GenBank/DDBJ whole genome shotgun (WGS) entry which is preliminary data.</text>
</comment>
<keyword evidence="22" id="KW-0812">Transmembrane</keyword>
<dbReference type="Pfam" id="PF00672">
    <property type="entry name" value="HAMP"/>
    <property type="match status" value="1"/>
</dbReference>
<dbReference type="EC" id="2.7.13.3" evidence="5"/>
<dbReference type="InterPro" id="IPR036890">
    <property type="entry name" value="HATPase_C_sf"/>
</dbReference>
<dbReference type="SMART" id="SM00304">
    <property type="entry name" value="HAMP"/>
    <property type="match status" value="1"/>
</dbReference>
<dbReference type="PANTHER" id="PTHR44936:SF9">
    <property type="entry name" value="SENSOR PROTEIN CREC"/>
    <property type="match status" value="1"/>
</dbReference>
<keyword evidence="10 25" id="KW-0418">Kinase</keyword>
<evidence type="ECO:0000256" key="14">
    <source>
        <dbReference type="ARBA" id="ARBA00022912"/>
    </source>
</evidence>
<evidence type="ECO:0000256" key="1">
    <source>
        <dbReference type="ARBA" id="ARBA00000085"/>
    </source>
</evidence>
<dbReference type="SUPFAM" id="SSF47384">
    <property type="entry name" value="Homodimeric domain of signal transducing histidine kinase"/>
    <property type="match status" value="1"/>
</dbReference>
<dbReference type="PROSITE" id="PS50885">
    <property type="entry name" value="HAMP"/>
    <property type="match status" value="1"/>
</dbReference>
<sequence length="480" mass="52606">MKLYGKLLLSMIAAGAIALIALALTLNWRIGQGFIDFVNASEAERLPAVAASLAEHYAEAGNWETLRGRPRAWREVLARARQLEDETQPATPRTDPPASPARAAPRPVHEHWTPYWARLGVFDSERQTVIGRHDFIQTHRQESVVVAGETVGWVGLHELREVRSHIAESFLRGQRVGLFWASLAMLAILAISAALLARAWTRPIQRIAEVARRMASGDFAARVATQRRDEIGRLARDMDFLAHSLEEADASRKRWMADAAHELRTPLAVLKGELEAIQDGIRPMDAESLASLHAEAAHLGDLIEELRELAQVDIGALDYRMGDVDLAATMRECLDSHRGRLAQAGLEVELVAPDAPVVLRGDPRRLRQLAENLIENSRRYTNSGGRLQVSLDQERDRIHLRFDDSEPGVPAALLPRLFDPFVRGGSARTRADGGSGLGLAICRRIVEAHGGRISASPGALGGLAIDITLPRTPASHGVPA</sequence>
<dbReference type="Proteomes" id="UP000294599">
    <property type="component" value="Unassembled WGS sequence"/>
</dbReference>
<protein>
    <recommendedName>
        <fullName evidence="19">Signal transduction histidine-protein kinase/phosphatase MprB</fullName>
        <ecNumber evidence="5">2.7.13.3</ecNumber>
    </recommendedName>
    <alternativeName>
        <fullName evidence="20">Mycobacterial persistence regulator B</fullName>
    </alternativeName>
</protein>
<keyword evidence="12" id="KW-0067">ATP-binding</keyword>
<dbReference type="Gene3D" id="1.10.287.130">
    <property type="match status" value="1"/>
</dbReference>
<dbReference type="SUPFAM" id="SSF55874">
    <property type="entry name" value="ATPase domain of HSP90 chaperone/DNA topoisomerase II/histidine kinase"/>
    <property type="match status" value="1"/>
</dbReference>
<keyword evidence="26" id="KW-1185">Reference proteome</keyword>
<dbReference type="Gene3D" id="3.30.565.10">
    <property type="entry name" value="Histidine kinase-like ATPase, C-terminal domain"/>
    <property type="match status" value="1"/>
</dbReference>
<evidence type="ECO:0000256" key="21">
    <source>
        <dbReference type="SAM" id="MobiDB-lite"/>
    </source>
</evidence>
<keyword evidence="13" id="KW-0460">Magnesium</keyword>
<evidence type="ECO:0000256" key="17">
    <source>
        <dbReference type="ARBA" id="ARBA00023026"/>
    </source>
</evidence>
<gene>
    <name evidence="25" type="ORF">EDC25_10743</name>
</gene>
<evidence type="ECO:0000256" key="11">
    <source>
        <dbReference type="ARBA" id="ARBA00022801"/>
    </source>
</evidence>
<keyword evidence="22" id="KW-0472">Membrane</keyword>
<evidence type="ECO:0000256" key="7">
    <source>
        <dbReference type="ARBA" id="ARBA00022553"/>
    </source>
</evidence>
<dbReference type="InterPro" id="IPR005467">
    <property type="entry name" value="His_kinase_dom"/>
</dbReference>
<dbReference type="InterPro" id="IPR036097">
    <property type="entry name" value="HisK_dim/P_sf"/>
</dbReference>
<dbReference type="OrthoDB" id="9804645at2"/>
<dbReference type="InterPro" id="IPR004358">
    <property type="entry name" value="Sig_transdc_His_kin-like_C"/>
</dbReference>
<evidence type="ECO:0000313" key="26">
    <source>
        <dbReference type="Proteomes" id="UP000294599"/>
    </source>
</evidence>
<keyword evidence="14" id="KW-0904">Protein phosphatase</keyword>
<evidence type="ECO:0000256" key="4">
    <source>
        <dbReference type="ARBA" id="ARBA00004651"/>
    </source>
</evidence>
<dbReference type="PROSITE" id="PS50109">
    <property type="entry name" value="HIS_KIN"/>
    <property type="match status" value="1"/>
</dbReference>
<keyword evidence="22" id="KW-1133">Transmembrane helix</keyword>
<dbReference type="InterPro" id="IPR003660">
    <property type="entry name" value="HAMP_dom"/>
</dbReference>
<dbReference type="AlphaFoldDB" id="A0A4S3L078"/>
<organism evidence="25 26">
    <name type="scientific">Pseudofulvimonas gallinarii</name>
    <dbReference type="NCBI Taxonomy" id="634155"/>
    <lineage>
        <taxon>Bacteria</taxon>
        <taxon>Pseudomonadati</taxon>
        <taxon>Pseudomonadota</taxon>
        <taxon>Gammaproteobacteria</taxon>
        <taxon>Lysobacterales</taxon>
        <taxon>Rhodanobacteraceae</taxon>
        <taxon>Pseudofulvimonas</taxon>
    </lineage>
</organism>
<feature type="region of interest" description="Disordered" evidence="21">
    <location>
        <begin position="83"/>
        <end position="106"/>
    </location>
</feature>
<dbReference type="GO" id="GO:0005524">
    <property type="term" value="F:ATP binding"/>
    <property type="evidence" value="ECO:0007669"/>
    <property type="project" value="UniProtKB-KW"/>
</dbReference>
<evidence type="ECO:0000256" key="18">
    <source>
        <dbReference type="ARBA" id="ARBA00023211"/>
    </source>
</evidence>
<comment type="subcellular location">
    <subcellularLocation>
        <location evidence="4">Cell membrane</location>
        <topology evidence="4">Multi-pass membrane protein</topology>
    </subcellularLocation>
</comment>
<evidence type="ECO:0000256" key="9">
    <source>
        <dbReference type="ARBA" id="ARBA00022741"/>
    </source>
</evidence>
<dbReference type="GO" id="GO:0005886">
    <property type="term" value="C:plasma membrane"/>
    <property type="evidence" value="ECO:0007669"/>
    <property type="project" value="UniProtKB-SubCell"/>
</dbReference>
<feature type="domain" description="Histidine kinase" evidence="23">
    <location>
        <begin position="258"/>
        <end position="473"/>
    </location>
</feature>
<evidence type="ECO:0000259" key="23">
    <source>
        <dbReference type="PROSITE" id="PS50109"/>
    </source>
</evidence>
<dbReference type="Pfam" id="PF02518">
    <property type="entry name" value="HATPase_c"/>
    <property type="match status" value="1"/>
</dbReference>
<evidence type="ECO:0000256" key="16">
    <source>
        <dbReference type="ARBA" id="ARBA00023016"/>
    </source>
</evidence>
<evidence type="ECO:0000256" key="19">
    <source>
        <dbReference type="ARBA" id="ARBA00040454"/>
    </source>
</evidence>
<proteinExistence type="predicted"/>
<dbReference type="PANTHER" id="PTHR44936">
    <property type="entry name" value="SENSOR PROTEIN CREC"/>
    <property type="match status" value="1"/>
</dbReference>
<dbReference type="RefSeq" id="WP_123522516.1">
    <property type="nucleotide sequence ID" value="NZ_JBHLWF010000032.1"/>
</dbReference>
<evidence type="ECO:0000256" key="5">
    <source>
        <dbReference type="ARBA" id="ARBA00012438"/>
    </source>
</evidence>
<evidence type="ECO:0000256" key="20">
    <source>
        <dbReference type="ARBA" id="ARBA00041776"/>
    </source>
</evidence>
<feature type="transmembrane region" description="Helical" evidence="22">
    <location>
        <begin position="178"/>
        <end position="197"/>
    </location>
</feature>
<dbReference type="InterPro" id="IPR003661">
    <property type="entry name" value="HisK_dim/P_dom"/>
</dbReference>
<evidence type="ECO:0000256" key="22">
    <source>
        <dbReference type="SAM" id="Phobius"/>
    </source>
</evidence>
<dbReference type="Pfam" id="PF00512">
    <property type="entry name" value="HisKA"/>
    <property type="match status" value="1"/>
</dbReference>
<name>A0A4S3L078_9GAMM</name>
<keyword evidence="8" id="KW-0808">Transferase</keyword>
<evidence type="ECO:0000256" key="15">
    <source>
        <dbReference type="ARBA" id="ARBA00023012"/>
    </source>
</evidence>
<keyword evidence="6" id="KW-1003">Cell membrane</keyword>
<dbReference type="EMBL" id="SMAF01000007">
    <property type="protein sequence ID" value="TCS98846.1"/>
    <property type="molecule type" value="Genomic_DNA"/>
</dbReference>
<dbReference type="GO" id="GO:0004721">
    <property type="term" value="F:phosphoprotein phosphatase activity"/>
    <property type="evidence" value="ECO:0007669"/>
    <property type="project" value="UniProtKB-KW"/>
</dbReference>
<keyword evidence="16" id="KW-0346">Stress response</keyword>
<dbReference type="Gene3D" id="6.10.340.10">
    <property type="match status" value="1"/>
</dbReference>
<reference evidence="25 26" key="1">
    <citation type="submission" date="2019-03" db="EMBL/GenBank/DDBJ databases">
        <title>Genomic Encyclopedia of Type Strains, Phase IV (KMG-IV): sequencing the most valuable type-strain genomes for metagenomic binning, comparative biology and taxonomic classification.</title>
        <authorList>
            <person name="Goeker M."/>
        </authorList>
    </citation>
    <scope>NUCLEOTIDE SEQUENCE [LARGE SCALE GENOMIC DNA]</scope>
    <source>
        <strain evidence="25 26">DSM 21944</strain>
    </source>
</reference>
<dbReference type="PRINTS" id="PR00344">
    <property type="entry name" value="BCTRLSENSOR"/>
</dbReference>
<dbReference type="InterPro" id="IPR003594">
    <property type="entry name" value="HATPase_dom"/>
</dbReference>
<evidence type="ECO:0000256" key="8">
    <source>
        <dbReference type="ARBA" id="ARBA00022679"/>
    </source>
</evidence>
<keyword evidence="18" id="KW-0464">Manganese</keyword>
<dbReference type="SMART" id="SM00388">
    <property type="entry name" value="HisKA"/>
    <property type="match status" value="1"/>
</dbReference>
<evidence type="ECO:0000313" key="25">
    <source>
        <dbReference type="EMBL" id="TCS98846.1"/>
    </source>
</evidence>
<dbReference type="CDD" id="cd00082">
    <property type="entry name" value="HisKA"/>
    <property type="match status" value="1"/>
</dbReference>